<evidence type="ECO:0000256" key="1">
    <source>
        <dbReference type="SAM" id="MobiDB-lite"/>
    </source>
</evidence>
<keyword evidence="3" id="KW-1185">Reference proteome</keyword>
<organism evidence="2 3">
    <name type="scientific">Punctularia strigosozonata (strain HHB-11173)</name>
    <name type="common">White-rot fungus</name>
    <dbReference type="NCBI Taxonomy" id="741275"/>
    <lineage>
        <taxon>Eukaryota</taxon>
        <taxon>Fungi</taxon>
        <taxon>Dikarya</taxon>
        <taxon>Basidiomycota</taxon>
        <taxon>Agaricomycotina</taxon>
        <taxon>Agaricomycetes</taxon>
        <taxon>Corticiales</taxon>
        <taxon>Punctulariaceae</taxon>
        <taxon>Punctularia</taxon>
    </lineage>
</organism>
<feature type="region of interest" description="Disordered" evidence="1">
    <location>
        <begin position="100"/>
        <end position="154"/>
    </location>
</feature>
<dbReference type="EMBL" id="JH687600">
    <property type="protein sequence ID" value="EIN03372.1"/>
    <property type="molecule type" value="Genomic_DNA"/>
</dbReference>
<reference evidence="3" key="1">
    <citation type="journal article" date="2012" name="Science">
        <title>The Paleozoic origin of enzymatic lignin decomposition reconstructed from 31 fungal genomes.</title>
        <authorList>
            <person name="Floudas D."/>
            <person name="Binder M."/>
            <person name="Riley R."/>
            <person name="Barry K."/>
            <person name="Blanchette R.A."/>
            <person name="Henrissat B."/>
            <person name="Martinez A.T."/>
            <person name="Otillar R."/>
            <person name="Spatafora J.W."/>
            <person name="Yadav J.S."/>
            <person name="Aerts A."/>
            <person name="Benoit I."/>
            <person name="Boyd A."/>
            <person name="Carlson A."/>
            <person name="Copeland A."/>
            <person name="Coutinho P.M."/>
            <person name="de Vries R.P."/>
            <person name="Ferreira P."/>
            <person name="Findley K."/>
            <person name="Foster B."/>
            <person name="Gaskell J."/>
            <person name="Glotzer D."/>
            <person name="Gorecki P."/>
            <person name="Heitman J."/>
            <person name="Hesse C."/>
            <person name="Hori C."/>
            <person name="Igarashi K."/>
            <person name="Jurgens J.A."/>
            <person name="Kallen N."/>
            <person name="Kersten P."/>
            <person name="Kohler A."/>
            <person name="Kuees U."/>
            <person name="Kumar T.K.A."/>
            <person name="Kuo A."/>
            <person name="LaButti K."/>
            <person name="Larrondo L.F."/>
            <person name="Lindquist E."/>
            <person name="Ling A."/>
            <person name="Lombard V."/>
            <person name="Lucas S."/>
            <person name="Lundell T."/>
            <person name="Martin R."/>
            <person name="McLaughlin D.J."/>
            <person name="Morgenstern I."/>
            <person name="Morin E."/>
            <person name="Murat C."/>
            <person name="Nagy L.G."/>
            <person name="Nolan M."/>
            <person name="Ohm R.A."/>
            <person name="Patyshakuliyeva A."/>
            <person name="Rokas A."/>
            <person name="Ruiz-Duenas F.J."/>
            <person name="Sabat G."/>
            <person name="Salamov A."/>
            <person name="Samejima M."/>
            <person name="Schmutz J."/>
            <person name="Slot J.C."/>
            <person name="St John F."/>
            <person name="Stenlid J."/>
            <person name="Sun H."/>
            <person name="Sun S."/>
            <person name="Syed K."/>
            <person name="Tsang A."/>
            <person name="Wiebenga A."/>
            <person name="Young D."/>
            <person name="Pisabarro A."/>
            <person name="Eastwood D.C."/>
            <person name="Martin F."/>
            <person name="Cullen D."/>
            <person name="Grigoriev I.V."/>
            <person name="Hibbett D.S."/>
        </authorList>
    </citation>
    <scope>NUCLEOTIDE SEQUENCE [LARGE SCALE GENOMIC DNA]</scope>
    <source>
        <strain evidence="3">HHB-11173 SS5</strain>
    </source>
</reference>
<gene>
    <name evidence="2" type="ORF">PUNSTDRAFT_139612</name>
</gene>
<evidence type="ECO:0000313" key="2">
    <source>
        <dbReference type="EMBL" id="EIN03372.1"/>
    </source>
</evidence>
<dbReference type="GeneID" id="18880373"/>
<dbReference type="AlphaFoldDB" id="R7S0P5"/>
<accession>R7S0P5</accession>
<name>R7S0P5_PUNST</name>
<protein>
    <submittedName>
        <fullName evidence="2">Uncharacterized protein</fullName>
    </submittedName>
</protein>
<feature type="compositionally biased region" description="Polar residues" evidence="1">
    <location>
        <begin position="1"/>
        <end position="16"/>
    </location>
</feature>
<dbReference type="Proteomes" id="UP000054196">
    <property type="component" value="Unassembled WGS sequence"/>
</dbReference>
<sequence>MSPRTQTLRSSTTKRSLQGARVPGSVNPSKSKKTVLSTEEKKTAEESAVGLLTPSNGPGPVQDITKGMSEERIRELLVHLIGPNGNADQLRALQCDTVGNKTPERESRASNASPELPPTPASTKRETISVAGSQNTASGSTRNLSSDDTQEDKSIKASDKLDILSNQTEDRTAECEVWKEYHDCGLLSPELEMSVRNLPPLRYKIKDPEDPGLMLFKDFKNWNVDLEYRYDSLSCTSISTTSVTGRMVPY</sequence>
<proteinExistence type="predicted"/>
<feature type="region of interest" description="Disordered" evidence="1">
    <location>
        <begin position="1"/>
        <end position="64"/>
    </location>
</feature>
<dbReference type="KEGG" id="psq:PUNSTDRAFT_139612"/>
<feature type="compositionally biased region" description="Polar residues" evidence="1">
    <location>
        <begin position="26"/>
        <end position="37"/>
    </location>
</feature>
<feature type="compositionally biased region" description="Polar residues" evidence="1">
    <location>
        <begin position="130"/>
        <end position="147"/>
    </location>
</feature>
<evidence type="ECO:0000313" key="3">
    <source>
        <dbReference type="Proteomes" id="UP000054196"/>
    </source>
</evidence>
<dbReference type="RefSeq" id="XP_007389399.1">
    <property type="nucleotide sequence ID" value="XM_007389337.1"/>
</dbReference>
<dbReference type="HOGENOM" id="CLU_1111838_0_0_1"/>